<evidence type="ECO:0000256" key="2">
    <source>
        <dbReference type="ARBA" id="ARBA00022771"/>
    </source>
</evidence>
<evidence type="ECO:0000259" key="6">
    <source>
        <dbReference type="PROSITE" id="PS50808"/>
    </source>
</evidence>
<accession>A0ABD0S1R4</accession>
<protein>
    <recommendedName>
        <fullName evidence="6">BED-type domain-containing protein</fullName>
    </recommendedName>
</protein>
<feature type="compositionally biased region" description="Polar residues" evidence="5">
    <location>
        <begin position="74"/>
        <end position="109"/>
    </location>
</feature>
<evidence type="ECO:0000256" key="4">
    <source>
        <dbReference type="PROSITE-ProRule" id="PRU00027"/>
    </source>
</evidence>
<dbReference type="AlphaFoldDB" id="A0ABD0S1R4"/>
<comment type="caution">
    <text evidence="7">The sequence shown here is derived from an EMBL/GenBank/DDBJ whole genome shotgun (WGS) entry which is preliminary data.</text>
</comment>
<evidence type="ECO:0000256" key="1">
    <source>
        <dbReference type="ARBA" id="ARBA00022723"/>
    </source>
</evidence>
<dbReference type="PROSITE" id="PS50808">
    <property type="entry name" value="ZF_BED"/>
    <property type="match status" value="1"/>
</dbReference>
<gene>
    <name evidence="7" type="ORF">ABMA28_017346</name>
</gene>
<proteinExistence type="predicted"/>
<reference evidence="7 8" key="1">
    <citation type="submission" date="2024-06" db="EMBL/GenBank/DDBJ databases">
        <title>A chromosome-level genome assembly of beet webworm, Loxostege sticticalis.</title>
        <authorList>
            <person name="Zhang Y."/>
        </authorList>
    </citation>
    <scope>NUCLEOTIDE SEQUENCE [LARGE SCALE GENOMIC DNA]</scope>
    <source>
        <strain evidence="7">AQ028</strain>
        <tissue evidence="7">Male pupae</tissue>
    </source>
</reference>
<name>A0ABD0S1R4_LOXSC</name>
<evidence type="ECO:0000313" key="8">
    <source>
        <dbReference type="Proteomes" id="UP001549921"/>
    </source>
</evidence>
<evidence type="ECO:0000256" key="3">
    <source>
        <dbReference type="ARBA" id="ARBA00022833"/>
    </source>
</evidence>
<dbReference type="InterPro" id="IPR003656">
    <property type="entry name" value="Znf_BED"/>
</dbReference>
<dbReference type="GO" id="GO:0008270">
    <property type="term" value="F:zinc ion binding"/>
    <property type="evidence" value="ECO:0007669"/>
    <property type="project" value="UniProtKB-KW"/>
</dbReference>
<sequence length="163" mass="18841">MSPLTKSNVWDYFEPNKEDQDKANCKICNKSYSRKGRTTSSLKNHLKSMHSENFLHLRTLVLINIKNLSRDHSTSNQSQDQQALRVDSSTMNSTEIQGNKINGPNHGPNSDTAHALPLTLSMLTDDSDRPLPCHTIVERYSERQNRKRIFFKVIQQNMKDWVR</sequence>
<dbReference type="SMART" id="SM00614">
    <property type="entry name" value="ZnF_BED"/>
    <property type="match status" value="1"/>
</dbReference>
<keyword evidence="3" id="KW-0862">Zinc</keyword>
<keyword evidence="1" id="KW-0479">Metal-binding</keyword>
<dbReference type="InterPro" id="IPR036236">
    <property type="entry name" value="Znf_C2H2_sf"/>
</dbReference>
<dbReference type="SUPFAM" id="SSF57667">
    <property type="entry name" value="beta-beta-alpha zinc fingers"/>
    <property type="match status" value="1"/>
</dbReference>
<dbReference type="PANTHER" id="PTHR34396:SF25">
    <property type="entry name" value="BOUNDARY ELEMENT ASSOCIATED FACTOR"/>
    <property type="match status" value="1"/>
</dbReference>
<dbReference type="Pfam" id="PF02892">
    <property type="entry name" value="zf-BED"/>
    <property type="match status" value="1"/>
</dbReference>
<feature type="region of interest" description="Disordered" evidence="5">
    <location>
        <begin position="71"/>
        <end position="109"/>
    </location>
</feature>
<dbReference type="EMBL" id="JBEDNZ010000070">
    <property type="protein sequence ID" value="KAL0803192.1"/>
    <property type="molecule type" value="Genomic_DNA"/>
</dbReference>
<organism evidence="7 8">
    <name type="scientific">Loxostege sticticalis</name>
    <name type="common">Beet webworm moth</name>
    <dbReference type="NCBI Taxonomy" id="481309"/>
    <lineage>
        <taxon>Eukaryota</taxon>
        <taxon>Metazoa</taxon>
        <taxon>Ecdysozoa</taxon>
        <taxon>Arthropoda</taxon>
        <taxon>Hexapoda</taxon>
        <taxon>Insecta</taxon>
        <taxon>Pterygota</taxon>
        <taxon>Neoptera</taxon>
        <taxon>Endopterygota</taxon>
        <taxon>Lepidoptera</taxon>
        <taxon>Glossata</taxon>
        <taxon>Ditrysia</taxon>
        <taxon>Pyraloidea</taxon>
        <taxon>Crambidae</taxon>
        <taxon>Pyraustinae</taxon>
        <taxon>Loxostege</taxon>
    </lineage>
</organism>
<evidence type="ECO:0000313" key="7">
    <source>
        <dbReference type="EMBL" id="KAL0803192.1"/>
    </source>
</evidence>
<feature type="domain" description="BED-type" evidence="6">
    <location>
        <begin position="4"/>
        <end position="57"/>
    </location>
</feature>
<evidence type="ECO:0000256" key="5">
    <source>
        <dbReference type="SAM" id="MobiDB-lite"/>
    </source>
</evidence>
<keyword evidence="2 4" id="KW-0863">Zinc-finger</keyword>
<dbReference type="InterPro" id="IPR053031">
    <property type="entry name" value="Cuticle_assoc_protein"/>
</dbReference>
<dbReference type="PANTHER" id="PTHR34396">
    <property type="entry name" value="OS03G0264950 PROTEIN-RELATED"/>
    <property type="match status" value="1"/>
</dbReference>
<dbReference type="Proteomes" id="UP001549921">
    <property type="component" value="Unassembled WGS sequence"/>
</dbReference>